<evidence type="ECO:0000256" key="4">
    <source>
        <dbReference type="ARBA" id="ARBA00023163"/>
    </source>
</evidence>
<evidence type="ECO:0000313" key="8">
    <source>
        <dbReference type="Proteomes" id="UP000076532"/>
    </source>
</evidence>
<dbReference type="InterPro" id="IPR007219">
    <property type="entry name" value="XnlR_reg_dom"/>
</dbReference>
<dbReference type="AlphaFoldDB" id="A0A166EA86"/>
<evidence type="ECO:0000256" key="5">
    <source>
        <dbReference type="ARBA" id="ARBA00023242"/>
    </source>
</evidence>
<keyword evidence="8" id="KW-1185">Reference proteome</keyword>
<keyword evidence="5" id="KW-0539">Nucleus</keyword>
<feature type="domain" description="Xylanolytic transcriptional activator regulatory" evidence="6">
    <location>
        <begin position="94"/>
        <end position="272"/>
    </location>
</feature>
<dbReference type="CDD" id="cd12148">
    <property type="entry name" value="fungal_TF_MHR"/>
    <property type="match status" value="1"/>
</dbReference>
<dbReference type="GO" id="GO:0005634">
    <property type="term" value="C:nucleus"/>
    <property type="evidence" value="ECO:0007669"/>
    <property type="project" value="UniProtKB-SubCell"/>
</dbReference>
<proteinExistence type="predicted"/>
<dbReference type="STRING" id="436010.A0A166EA86"/>
<dbReference type="GO" id="GO:0006351">
    <property type="term" value="P:DNA-templated transcription"/>
    <property type="evidence" value="ECO:0007669"/>
    <property type="project" value="InterPro"/>
</dbReference>
<protein>
    <recommendedName>
        <fullName evidence="6">Xylanolytic transcriptional activator regulatory domain-containing protein</fullName>
    </recommendedName>
</protein>
<reference evidence="7 8" key="1">
    <citation type="journal article" date="2016" name="Mol. Biol. Evol.">
        <title>Comparative Genomics of Early-Diverging Mushroom-Forming Fungi Provides Insights into the Origins of Lignocellulose Decay Capabilities.</title>
        <authorList>
            <person name="Nagy L.G."/>
            <person name="Riley R."/>
            <person name="Tritt A."/>
            <person name="Adam C."/>
            <person name="Daum C."/>
            <person name="Floudas D."/>
            <person name="Sun H."/>
            <person name="Yadav J.S."/>
            <person name="Pangilinan J."/>
            <person name="Larsson K.H."/>
            <person name="Matsuura K."/>
            <person name="Barry K."/>
            <person name="Labutti K."/>
            <person name="Kuo R."/>
            <person name="Ohm R.A."/>
            <person name="Bhattacharya S.S."/>
            <person name="Shirouzu T."/>
            <person name="Yoshinaga Y."/>
            <person name="Martin F.M."/>
            <person name="Grigoriev I.V."/>
            <person name="Hibbett D.S."/>
        </authorList>
    </citation>
    <scope>NUCLEOTIDE SEQUENCE [LARGE SCALE GENOMIC DNA]</scope>
    <source>
        <strain evidence="7 8">CBS 109695</strain>
    </source>
</reference>
<dbReference type="PANTHER" id="PTHR31845:SF21">
    <property type="entry name" value="REGULATORY PROTEIN LEU3"/>
    <property type="match status" value="1"/>
</dbReference>
<dbReference type="PANTHER" id="PTHR31845">
    <property type="entry name" value="FINGER DOMAIN PROTEIN, PUTATIVE-RELATED"/>
    <property type="match status" value="1"/>
</dbReference>
<evidence type="ECO:0000256" key="2">
    <source>
        <dbReference type="ARBA" id="ARBA00023015"/>
    </source>
</evidence>
<accession>A0A166EA86</accession>
<keyword evidence="4" id="KW-0804">Transcription</keyword>
<feature type="non-terminal residue" evidence="7">
    <location>
        <position position="1"/>
    </location>
</feature>
<keyword evidence="3" id="KW-0238">DNA-binding</keyword>
<comment type="subcellular location">
    <subcellularLocation>
        <location evidence="1">Nucleus</location>
    </subcellularLocation>
</comment>
<evidence type="ECO:0000256" key="1">
    <source>
        <dbReference type="ARBA" id="ARBA00004123"/>
    </source>
</evidence>
<dbReference type="GO" id="GO:0000976">
    <property type="term" value="F:transcription cis-regulatory region binding"/>
    <property type="evidence" value="ECO:0007669"/>
    <property type="project" value="TreeGrafter"/>
</dbReference>
<evidence type="ECO:0000259" key="6">
    <source>
        <dbReference type="Pfam" id="PF04082"/>
    </source>
</evidence>
<evidence type="ECO:0000313" key="7">
    <source>
        <dbReference type="EMBL" id="KZP15557.1"/>
    </source>
</evidence>
<dbReference type="GO" id="GO:0008270">
    <property type="term" value="F:zinc ion binding"/>
    <property type="evidence" value="ECO:0007669"/>
    <property type="project" value="InterPro"/>
</dbReference>
<evidence type="ECO:0000256" key="3">
    <source>
        <dbReference type="ARBA" id="ARBA00023125"/>
    </source>
</evidence>
<keyword evidence="2" id="KW-0805">Transcription regulation</keyword>
<dbReference type="EMBL" id="KV417603">
    <property type="protein sequence ID" value="KZP15557.1"/>
    <property type="molecule type" value="Genomic_DNA"/>
</dbReference>
<dbReference type="Pfam" id="PF04082">
    <property type="entry name" value="Fungal_trans"/>
    <property type="match status" value="1"/>
</dbReference>
<gene>
    <name evidence="7" type="ORF">FIBSPDRAFT_749991</name>
</gene>
<dbReference type="OrthoDB" id="3163292at2759"/>
<dbReference type="Proteomes" id="UP000076532">
    <property type="component" value="Unassembled WGS sequence"/>
</dbReference>
<sequence length="502" mass="55820">DAQDRFPAPCSQCSGMDPQPICRVDPSFKRIRNQLIPDDSFSASPALSWQLVPEIDPSPVPISSSSQLAEAIWPTTFSLGSVQISLSQATIIFDEFFAYLHPQCPLFLYRREPILSHSQDVFLFWSIICVASRKPALDPVARVILEGVSYSALADEVKKAVANFGIEPPRTVSMVQGLLLLCEWPLPASSQRDDRIAHYSSMAIQAGHQMGFHRPHYAHEYSSWFTEQPPRPESTAGQERTLAWIYCHINGYSIASIHGLPSLVRDDYVTVEVSSAAPGNTPSWLARIPQKAIDTLRIARLDDRVAQALGDSNRSPSGQLPGPSTTSLFNVFSSELNELERNITSRDPVTMLRWHLCRVRLCSFELQSKPTPLSAATRALAAMDCYASCMRIAEAACTMPRDEVARWPFSISFGYSIACICLIRLLSTEDGRLLDMNAALTQISAVFRVASELNVGEDGIRRRFNHLISYSAKDAHTRRLQLGVTTDYEEDSSSKVYSRMGL</sequence>
<organism evidence="7 8">
    <name type="scientific">Athelia psychrophila</name>
    <dbReference type="NCBI Taxonomy" id="1759441"/>
    <lineage>
        <taxon>Eukaryota</taxon>
        <taxon>Fungi</taxon>
        <taxon>Dikarya</taxon>
        <taxon>Basidiomycota</taxon>
        <taxon>Agaricomycotina</taxon>
        <taxon>Agaricomycetes</taxon>
        <taxon>Agaricomycetidae</taxon>
        <taxon>Atheliales</taxon>
        <taxon>Atheliaceae</taxon>
        <taxon>Athelia</taxon>
    </lineage>
</organism>
<dbReference type="GO" id="GO:0000981">
    <property type="term" value="F:DNA-binding transcription factor activity, RNA polymerase II-specific"/>
    <property type="evidence" value="ECO:0007669"/>
    <property type="project" value="TreeGrafter"/>
</dbReference>
<dbReference type="InterPro" id="IPR051089">
    <property type="entry name" value="prtT"/>
</dbReference>
<name>A0A166EA86_9AGAM</name>